<comment type="caution">
    <text evidence="2">The sequence shown here is derived from an EMBL/GenBank/DDBJ whole genome shotgun (WGS) entry which is preliminary data.</text>
</comment>
<evidence type="ECO:0000256" key="1">
    <source>
        <dbReference type="SAM" id="MobiDB-lite"/>
    </source>
</evidence>
<protein>
    <submittedName>
        <fullName evidence="2">Uncharacterized protein</fullName>
    </submittedName>
</protein>
<organism evidence="2 3">
    <name type="scientific">Fusarium duplospermum</name>
    <dbReference type="NCBI Taxonomy" id="1325734"/>
    <lineage>
        <taxon>Eukaryota</taxon>
        <taxon>Fungi</taxon>
        <taxon>Dikarya</taxon>
        <taxon>Ascomycota</taxon>
        <taxon>Pezizomycotina</taxon>
        <taxon>Sordariomycetes</taxon>
        <taxon>Hypocreomycetidae</taxon>
        <taxon>Hypocreales</taxon>
        <taxon>Nectriaceae</taxon>
        <taxon>Fusarium</taxon>
        <taxon>Fusarium solani species complex</taxon>
    </lineage>
</organism>
<accession>A0A428PS07</accession>
<name>A0A428PS07_9HYPO</name>
<proteinExistence type="predicted"/>
<dbReference type="Proteomes" id="UP000288168">
    <property type="component" value="Unassembled WGS sequence"/>
</dbReference>
<dbReference type="AlphaFoldDB" id="A0A428PS07"/>
<evidence type="ECO:0000313" key="2">
    <source>
        <dbReference type="EMBL" id="RSL55800.1"/>
    </source>
</evidence>
<reference evidence="2 3" key="1">
    <citation type="submission" date="2017-06" db="EMBL/GenBank/DDBJ databases">
        <title>Comparative genomic analysis of Ambrosia Fusariam Clade fungi.</title>
        <authorList>
            <person name="Stajich J.E."/>
            <person name="Carrillo J."/>
            <person name="Kijimoto T."/>
            <person name="Eskalen A."/>
            <person name="O'Donnell K."/>
            <person name="Kasson M."/>
        </authorList>
    </citation>
    <scope>NUCLEOTIDE SEQUENCE [LARGE SCALE GENOMIC DNA]</scope>
    <source>
        <strain evidence="2 3">NRRL62584</strain>
    </source>
</reference>
<feature type="region of interest" description="Disordered" evidence="1">
    <location>
        <begin position="41"/>
        <end position="81"/>
    </location>
</feature>
<evidence type="ECO:0000313" key="3">
    <source>
        <dbReference type="Proteomes" id="UP000288168"/>
    </source>
</evidence>
<feature type="non-terminal residue" evidence="2">
    <location>
        <position position="81"/>
    </location>
</feature>
<gene>
    <name evidence="2" type="ORF">CEP54_009217</name>
</gene>
<sequence>MVQDTVDAVTLMVGDLHVDMDQELELESKTKLSMNTDVVAEGSEVTGASRNGGLRPNGSGVTTDDDESQVKTWGGYCPCTT</sequence>
<keyword evidence="3" id="KW-1185">Reference proteome</keyword>
<dbReference type="EMBL" id="NKCI01000098">
    <property type="protein sequence ID" value="RSL55800.1"/>
    <property type="molecule type" value="Genomic_DNA"/>
</dbReference>